<keyword evidence="14" id="KW-1185">Reference proteome</keyword>
<dbReference type="InterPro" id="IPR016478">
    <property type="entry name" value="GTPase_MTG1"/>
</dbReference>
<comment type="subcellular location">
    <subcellularLocation>
        <location evidence="1 9">Cytoplasm</location>
    </subcellularLocation>
</comment>
<keyword evidence="3 9" id="KW-0963">Cytoplasm</keyword>
<dbReference type="PANTHER" id="PTHR45782:SF4">
    <property type="entry name" value="MITOCHONDRIAL RIBOSOME-ASSOCIATED GTPASE 1"/>
    <property type="match status" value="1"/>
</dbReference>
<dbReference type="STRING" id="46223.SAMN05421852_12321"/>
<dbReference type="GO" id="GO:0042254">
    <property type="term" value="P:ribosome biogenesis"/>
    <property type="evidence" value="ECO:0007669"/>
    <property type="project" value="UniProtKB-KW"/>
</dbReference>
<feature type="compositionally biased region" description="Basic and acidic residues" evidence="11">
    <location>
        <begin position="288"/>
        <end position="304"/>
    </location>
</feature>
<dbReference type="GO" id="GO:0003723">
    <property type="term" value="F:RNA binding"/>
    <property type="evidence" value="ECO:0007669"/>
    <property type="project" value="UniProtKB-KW"/>
</dbReference>
<evidence type="ECO:0000256" key="4">
    <source>
        <dbReference type="ARBA" id="ARBA00022517"/>
    </source>
</evidence>
<evidence type="ECO:0000256" key="10">
    <source>
        <dbReference type="PIRSR" id="PIRSR006230-1"/>
    </source>
</evidence>
<dbReference type="PANTHER" id="PTHR45782">
    <property type="entry name" value="MITOCHONDRIAL RIBOSOME-ASSOCIATED GTPASE 1"/>
    <property type="match status" value="1"/>
</dbReference>
<sequence>MTIQWFPGHMAKARRQVAEKLKLVDIVFELLDARLPLSSRNPMMDEIVKNKPRLILLTKCDLADERVNKEWVRYFQEKQIGVLPIDAQTGKGVGQIQRVCEQVLQDLFAKREKKGIQLKRVRAMVLGIPNVGKSSLINRLAKRNAAKTGDRPGVTKAQQWIRVGQTLELLDTPGILWPKFDDQQVGMRLAVSGAIKEEILPLDEVALYAIEYLTKRYPHLLQERYKLTHLPEAPVELLAEIGKKRGCLQRGGEIDYDKAIELFLNDIRSGRLGRISFEWPEDWEEKEEEHVQNNDHSTSEKVAE</sequence>
<evidence type="ECO:0000256" key="7">
    <source>
        <dbReference type="ARBA" id="ARBA00022884"/>
    </source>
</evidence>
<evidence type="ECO:0000256" key="2">
    <source>
        <dbReference type="ARBA" id="ARBA00014898"/>
    </source>
</evidence>
<dbReference type="GO" id="GO:0006412">
    <property type="term" value="P:translation"/>
    <property type="evidence" value="ECO:0007669"/>
    <property type="project" value="TreeGrafter"/>
</dbReference>
<keyword evidence="6" id="KW-0378">Hydrolase</keyword>
<dbReference type="Proteomes" id="UP000199545">
    <property type="component" value="Unassembled WGS sequence"/>
</dbReference>
<protein>
    <recommendedName>
        <fullName evidence="2 9">Ribosome biogenesis GTPase A</fullName>
    </recommendedName>
</protein>
<keyword evidence="4" id="KW-0690">Ribosome biogenesis</keyword>
<organism evidence="13 14">
    <name type="scientific">Thermoflavimicrobium dichotomicum</name>
    <dbReference type="NCBI Taxonomy" id="46223"/>
    <lineage>
        <taxon>Bacteria</taxon>
        <taxon>Bacillati</taxon>
        <taxon>Bacillota</taxon>
        <taxon>Bacilli</taxon>
        <taxon>Bacillales</taxon>
        <taxon>Thermoactinomycetaceae</taxon>
        <taxon>Thermoflavimicrobium</taxon>
    </lineage>
</organism>
<dbReference type="InterPro" id="IPR027417">
    <property type="entry name" value="P-loop_NTPase"/>
</dbReference>
<dbReference type="Pfam" id="PF01926">
    <property type="entry name" value="MMR_HSR1"/>
    <property type="match status" value="1"/>
</dbReference>
<feature type="binding site" evidence="10">
    <location>
        <begin position="130"/>
        <end position="135"/>
    </location>
    <ligand>
        <name>GTP</name>
        <dbReference type="ChEBI" id="CHEBI:37565"/>
    </ligand>
</feature>
<evidence type="ECO:0000313" key="13">
    <source>
        <dbReference type="EMBL" id="SFJ80343.1"/>
    </source>
</evidence>
<evidence type="ECO:0000313" key="14">
    <source>
        <dbReference type="Proteomes" id="UP000199545"/>
    </source>
</evidence>
<evidence type="ECO:0000256" key="11">
    <source>
        <dbReference type="SAM" id="MobiDB-lite"/>
    </source>
</evidence>
<dbReference type="InterPro" id="IPR019991">
    <property type="entry name" value="GTP-bd_ribosome_bgen"/>
</dbReference>
<dbReference type="GO" id="GO:0003924">
    <property type="term" value="F:GTPase activity"/>
    <property type="evidence" value="ECO:0007669"/>
    <property type="project" value="TreeGrafter"/>
</dbReference>
<dbReference type="PROSITE" id="PS51721">
    <property type="entry name" value="G_CP"/>
    <property type="match status" value="1"/>
</dbReference>
<feature type="binding site" evidence="10">
    <location>
        <position position="174"/>
    </location>
    <ligand>
        <name>GTP</name>
        <dbReference type="ChEBI" id="CHEBI:37565"/>
    </ligand>
</feature>
<keyword evidence="5 9" id="KW-0547">Nucleotide-binding</keyword>
<comment type="function">
    <text evidence="9">Required for a late step of 50S ribosomal subunit assembly. Has GTPase activity.</text>
</comment>
<dbReference type="Gene3D" id="3.40.50.300">
    <property type="entry name" value="P-loop containing nucleotide triphosphate hydrolases"/>
    <property type="match status" value="1"/>
</dbReference>
<evidence type="ECO:0000256" key="9">
    <source>
        <dbReference type="PIRNR" id="PIRNR006230"/>
    </source>
</evidence>
<evidence type="ECO:0000256" key="8">
    <source>
        <dbReference type="ARBA" id="ARBA00023134"/>
    </source>
</evidence>
<comment type="similarity">
    <text evidence="9">Belongs to the TRAFAC class YlqF/YawG GTPase family. MTG1 subfamily.</text>
</comment>
<evidence type="ECO:0000256" key="5">
    <source>
        <dbReference type="ARBA" id="ARBA00022741"/>
    </source>
</evidence>
<dbReference type="EMBL" id="FORR01000023">
    <property type="protein sequence ID" value="SFJ80343.1"/>
    <property type="molecule type" value="Genomic_DNA"/>
</dbReference>
<dbReference type="CDD" id="cd01856">
    <property type="entry name" value="YlqF"/>
    <property type="match status" value="1"/>
</dbReference>
<dbReference type="FunFam" id="1.10.1580.10:FF:000003">
    <property type="entry name" value="Ribosome biogenesis GTPase A"/>
    <property type="match status" value="1"/>
</dbReference>
<dbReference type="Gene3D" id="1.10.1580.10">
    <property type="match status" value="1"/>
</dbReference>
<gene>
    <name evidence="13" type="ORF">SAMN05421852_12321</name>
</gene>
<dbReference type="GO" id="GO:0005737">
    <property type="term" value="C:cytoplasm"/>
    <property type="evidence" value="ECO:0007669"/>
    <property type="project" value="UniProtKB-SubCell"/>
</dbReference>
<evidence type="ECO:0000256" key="3">
    <source>
        <dbReference type="ARBA" id="ARBA00022490"/>
    </source>
</evidence>
<feature type="region of interest" description="Disordered" evidence="11">
    <location>
        <begin position="285"/>
        <end position="304"/>
    </location>
</feature>
<reference evidence="13 14" key="1">
    <citation type="submission" date="2016-10" db="EMBL/GenBank/DDBJ databases">
        <authorList>
            <person name="de Groot N.N."/>
        </authorList>
    </citation>
    <scope>NUCLEOTIDE SEQUENCE [LARGE SCALE GENOMIC DNA]</scope>
    <source>
        <strain evidence="13 14">DSM 44778</strain>
    </source>
</reference>
<dbReference type="RefSeq" id="WP_093231450.1">
    <property type="nucleotide sequence ID" value="NZ_FORR01000023.1"/>
</dbReference>
<evidence type="ECO:0000259" key="12">
    <source>
        <dbReference type="PROSITE" id="PS51721"/>
    </source>
</evidence>
<dbReference type="InterPro" id="IPR006073">
    <property type="entry name" value="GTP-bd"/>
</dbReference>
<dbReference type="SUPFAM" id="SSF52540">
    <property type="entry name" value="P-loop containing nucleoside triphosphate hydrolases"/>
    <property type="match status" value="1"/>
</dbReference>
<dbReference type="GO" id="GO:0005525">
    <property type="term" value="F:GTP binding"/>
    <property type="evidence" value="ECO:0007669"/>
    <property type="project" value="UniProtKB-KW"/>
</dbReference>
<evidence type="ECO:0000256" key="1">
    <source>
        <dbReference type="ARBA" id="ARBA00004496"/>
    </source>
</evidence>
<evidence type="ECO:0000256" key="6">
    <source>
        <dbReference type="ARBA" id="ARBA00022801"/>
    </source>
</evidence>
<dbReference type="FunFam" id="3.40.50.300:FF:000590">
    <property type="entry name" value="Ribosome biogenesis GTPase A"/>
    <property type="match status" value="1"/>
</dbReference>
<dbReference type="InterPro" id="IPR030378">
    <property type="entry name" value="G_CP_dom"/>
</dbReference>
<dbReference type="OrthoDB" id="9779790at2"/>
<keyword evidence="7" id="KW-0694">RNA-binding</keyword>
<dbReference type="PIRSF" id="PIRSF006230">
    <property type="entry name" value="MG442"/>
    <property type="match status" value="1"/>
</dbReference>
<proteinExistence type="inferred from homology"/>
<dbReference type="NCBIfam" id="TIGR03596">
    <property type="entry name" value="GTPase_YlqF"/>
    <property type="match status" value="1"/>
</dbReference>
<keyword evidence="8 9" id="KW-0342">GTP-binding</keyword>
<name>A0A1I3UC97_9BACL</name>
<dbReference type="InterPro" id="IPR023179">
    <property type="entry name" value="GTP-bd_ortho_bundle_sf"/>
</dbReference>
<dbReference type="AlphaFoldDB" id="A0A1I3UC97"/>
<feature type="domain" description="CP-type G" evidence="12">
    <location>
        <begin position="14"/>
        <end position="178"/>
    </location>
</feature>
<accession>A0A1I3UC97</accession>